<dbReference type="EMBL" id="OV725080">
    <property type="protein sequence ID" value="CAH1400005.1"/>
    <property type="molecule type" value="Genomic_DNA"/>
</dbReference>
<dbReference type="GO" id="GO:0015276">
    <property type="term" value="F:ligand-gated monoatomic ion channel activity"/>
    <property type="evidence" value="ECO:0007669"/>
    <property type="project" value="InterPro"/>
</dbReference>
<evidence type="ECO:0000256" key="12">
    <source>
        <dbReference type="SAM" id="Phobius"/>
    </source>
</evidence>
<dbReference type="SMART" id="SM00079">
    <property type="entry name" value="PBPe"/>
    <property type="match status" value="1"/>
</dbReference>
<evidence type="ECO:0000259" key="13">
    <source>
        <dbReference type="SMART" id="SM00079"/>
    </source>
</evidence>
<keyword evidence="7 12" id="KW-0472">Membrane</keyword>
<comment type="subcellular location">
    <subcellularLocation>
        <location evidence="1">Membrane</location>
        <topology evidence="1">Multi-pass membrane protein</topology>
    </subcellularLocation>
</comment>
<accession>A0A9P0HCZ2</accession>
<name>A0A9P0HCZ2_NEZVI</name>
<comment type="similarity">
    <text evidence="2">Belongs to the glutamate-gated ion channel (TC 1.A.10.1) family.</text>
</comment>
<dbReference type="AlphaFoldDB" id="A0A9P0HCZ2"/>
<evidence type="ECO:0000256" key="7">
    <source>
        <dbReference type="ARBA" id="ARBA00023136"/>
    </source>
</evidence>
<sequence>MAHRNGSYYQCCSGFCVDLLEKFAEELGFTYELVRVEDGKWGTLEHVGPGPLSAIITIHPCSALSFIHPCAATFQLDIPKPFDTASWMLVGVVAIHAATFTIFIFEWLSPSGFNMKCFQQQSTVAGAGHRFSLFRTYWLVWAVLFQAAVHVDSPRGFTSKFMTNMWAMFAVVFLAIYTANLAAFMITREEYHEFSGIDDNRLAHPYSHKPTFKFGTIPWSHSDSTLKKYFKEMHAYMRPFNRTTVTSGVEAVVNKTIEDMKRNSCKKQFEEEDNWSARNHTGELLASWKFRGSMADSPYKI</sequence>
<evidence type="ECO:0000256" key="1">
    <source>
        <dbReference type="ARBA" id="ARBA00004141"/>
    </source>
</evidence>
<evidence type="ECO:0000256" key="8">
    <source>
        <dbReference type="ARBA" id="ARBA00023170"/>
    </source>
</evidence>
<dbReference type="PANTHER" id="PTHR18966">
    <property type="entry name" value="IONOTROPIC GLUTAMATE RECEPTOR"/>
    <property type="match status" value="1"/>
</dbReference>
<evidence type="ECO:0000256" key="2">
    <source>
        <dbReference type="ARBA" id="ARBA00008685"/>
    </source>
</evidence>
<dbReference type="GO" id="GO:0016020">
    <property type="term" value="C:membrane"/>
    <property type="evidence" value="ECO:0007669"/>
    <property type="project" value="UniProtKB-SubCell"/>
</dbReference>
<organism evidence="15 16">
    <name type="scientific">Nezara viridula</name>
    <name type="common">Southern green stink bug</name>
    <name type="synonym">Cimex viridulus</name>
    <dbReference type="NCBI Taxonomy" id="85310"/>
    <lineage>
        <taxon>Eukaryota</taxon>
        <taxon>Metazoa</taxon>
        <taxon>Ecdysozoa</taxon>
        <taxon>Arthropoda</taxon>
        <taxon>Hexapoda</taxon>
        <taxon>Insecta</taxon>
        <taxon>Pterygota</taxon>
        <taxon>Neoptera</taxon>
        <taxon>Paraneoptera</taxon>
        <taxon>Hemiptera</taxon>
        <taxon>Heteroptera</taxon>
        <taxon>Panheteroptera</taxon>
        <taxon>Pentatomomorpha</taxon>
        <taxon>Pentatomoidea</taxon>
        <taxon>Pentatomidae</taxon>
        <taxon>Pentatominae</taxon>
        <taxon>Nezara</taxon>
    </lineage>
</organism>
<proteinExistence type="inferred from homology"/>
<feature type="transmembrane region" description="Helical" evidence="12">
    <location>
        <begin position="136"/>
        <end position="153"/>
    </location>
</feature>
<keyword evidence="11" id="KW-0407">Ion channel</keyword>
<gene>
    <name evidence="15" type="ORF">NEZAVI_LOCUS9321</name>
</gene>
<dbReference type="OrthoDB" id="5984008at2759"/>
<feature type="transmembrane region" description="Helical" evidence="12">
    <location>
        <begin position="85"/>
        <end position="108"/>
    </location>
</feature>
<reference evidence="15" key="1">
    <citation type="submission" date="2022-01" db="EMBL/GenBank/DDBJ databases">
        <authorList>
            <person name="King R."/>
        </authorList>
    </citation>
    <scope>NUCLEOTIDE SEQUENCE</scope>
</reference>
<keyword evidence="8" id="KW-0675">Receptor</keyword>
<dbReference type="InterPro" id="IPR001320">
    <property type="entry name" value="Iontro_rcpt_C"/>
</dbReference>
<dbReference type="Pfam" id="PF00060">
    <property type="entry name" value="Lig_chan"/>
    <property type="match status" value="1"/>
</dbReference>
<dbReference type="FunFam" id="1.10.287.70:FF:000199">
    <property type="entry name" value="Glutamate receptor ionotropic, NMDA 2B"/>
    <property type="match status" value="1"/>
</dbReference>
<feature type="domain" description="Ionotropic glutamate receptor L-glutamate and glycine-binding" evidence="14">
    <location>
        <begin position="1"/>
        <end position="54"/>
    </location>
</feature>
<keyword evidence="10" id="KW-1071">Ligand-gated ion channel</keyword>
<evidence type="ECO:0000259" key="14">
    <source>
        <dbReference type="SMART" id="SM00918"/>
    </source>
</evidence>
<evidence type="ECO:0000256" key="9">
    <source>
        <dbReference type="ARBA" id="ARBA00023180"/>
    </source>
</evidence>
<evidence type="ECO:0000256" key="5">
    <source>
        <dbReference type="ARBA" id="ARBA00022989"/>
    </source>
</evidence>
<evidence type="ECO:0000256" key="4">
    <source>
        <dbReference type="ARBA" id="ARBA00022692"/>
    </source>
</evidence>
<evidence type="ECO:0000313" key="16">
    <source>
        <dbReference type="Proteomes" id="UP001152798"/>
    </source>
</evidence>
<feature type="domain" description="Ionotropic glutamate receptor C-terminal" evidence="13">
    <location>
        <begin position="2"/>
        <end position="291"/>
    </location>
</feature>
<keyword evidence="4 12" id="KW-0812">Transmembrane</keyword>
<dbReference type="SUPFAM" id="SSF53850">
    <property type="entry name" value="Periplasmic binding protein-like II"/>
    <property type="match status" value="1"/>
</dbReference>
<dbReference type="SMART" id="SM00918">
    <property type="entry name" value="Lig_chan-Glu_bd"/>
    <property type="match status" value="1"/>
</dbReference>
<evidence type="ECO:0000256" key="3">
    <source>
        <dbReference type="ARBA" id="ARBA00022448"/>
    </source>
</evidence>
<feature type="transmembrane region" description="Helical" evidence="12">
    <location>
        <begin position="165"/>
        <end position="186"/>
    </location>
</feature>
<keyword evidence="9" id="KW-0325">Glycoprotein</keyword>
<evidence type="ECO:0000313" key="15">
    <source>
        <dbReference type="EMBL" id="CAH1400005.1"/>
    </source>
</evidence>
<evidence type="ECO:0000256" key="10">
    <source>
        <dbReference type="ARBA" id="ARBA00023286"/>
    </source>
</evidence>
<evidence type="ECO:0000256" key="6">
    <source>
        <dbReference type="ARBA" id="ARBA00023065"/>
    </source>
</evidence>
<evidence type="ECO:0000256" key="11">
    <source>
        <dbReference type="ARBA" id="ARBA00023303"/>
    </source>
</evidence>
<keyword evidence="3" id="KW-0813">Transport</keyword>
<dbReference type="Pfam" id="PF10613">
    <property type="entry name" value="Lig_chan-Glu_bd"/>
    <property type="match status" value="1"/>
</dbReference>
<keyword evidence="16" id="KW-1185">Reference proteome</keyword>
<dbReference type="InterPro" id="IPR019594">
    <property type="entry name" value="Glu/Gly-bd"/>
</dbReference>
<keyword evidence="6" id="KW-0406">Ion transport</keyword>
<dbReference type="Proteomes" id="UP001152798">
    <property type="component" value="Chromosome 4"/>
</dbReference>
<dbReference type="Gene3D" id="1.10.287.70">
    <property type="match status" value="1"/>
</dbReference>
<protein>
    <submittedName>
        <fullName evidence="15">Uncharacterized protein</fullName>
    </submittedName>
</protein>
<dbReference type="InterPro" id="IPR015683">
    <property type="entry name" value="Ionotropic_Glu_rcpt"/>
</dbReference>
<dbReference type="Gene3D" id="3.40.190.10">
    <property type="entry name" value="Periplasmic binding protein-like II"/>
    <property type="match status" value="1"/>
</dbReference>
<keyword evidence="5 12" id="KW-1133">Transmembrane helix</keyword>